<dbReference type="Gene3D" id="1.20.150.30">
    <property type="entry name" value="Zincin-like metallopeptidase, N-terminal domain"/>
    <property type="match status" value="1"/>
</dbReference>
<organism evidence="2 3">
    <name type="scientific">Ornithinimicrobium cryptoxanthini</name>
    <dbReference type="NCBI Taxonomy" id="2934161"/>
    <lineage>
        <taxon>Bacteria</taxon>
        <taxon>Bacillati</taxon>
        <taxon>Actinomycetota</taxon>
        <taxon>Actinomycetes</taxon>
        <taxon>Micrococcales</taxon>
        <taxon>Ornithinimicrobiaceae</taxon>
        <taxon>Ornithinimicrobium</taxon>
    </lineage>
</organism>
<keyword evidence="2" id="KW-0645">Protease</keyword>
<dbReference type="GO" id="GO:0008237">
    <property type="term" value="F:metallopeptidase activity"/>
    <property type="evidence" value="ECO:0007669"/>
    <property type="project" value="UniProtKB-KW"/>
</dbReference>
<gene>
    <name evidence="2" type="ORF">NF557_04280</name>
</gene>
<keyword evidence="3" id="KW-1185">Reference proteome</keyword>
<dbReference type="PANTHER" id="PTHR39420:SF2">
    <property type="entry name" value="HYDROLASE"/>
    <property type="match status" value="1"/>
</dbReference>
<dbReference type="InterPro" id="IPR042271">
    <property type="entry name" value="Zinicin_2_N"/>
</dbReference>
<dbReference type="Proteomes" id="UP001056535">
    <property type="component" value="Chromosome"/>
</dbReference>
<evidence type="ECO:0000313" key="2">
    <source>
        <dbReference type="EMBL" id="USQ77141.1"/>
    </source>
</evidence>
<dbReference type="NCBIfam" id="TIGR03624">
    <property type="entry name" value="putative hydrolase"/>
    <property type="match status" value="1"/>
</dbReference>
<sequence length="504" mass="53361">MSDEMNPDRPDPQDDDADRDQPIGFRGSSDNGPRSGNGPGQTDGTTPSEPVGASGAGAEDPFAALFGGEIPPELREQLESMGLGQIDPAMMQLVQAQVQAMMSGADDGSAVNADIATEAARNAVAAAGDQSISQSTAQDVAQVVQVANLWLDQVTDMAPPVGQARALSRAEWVEESMPVWRALTEPVAAGVAAAMTTAMQEQLSNLGEGELPQIPGMPPGMDPRDLLGQMEPMMRRMSSGMFGSQLGQAVGGLAAETVSGTEVGLPLLPGETVAILPANIAAFAEGLEIDPGEVHLYLAVREAARVRLFAAVSWLGPQLLTAVQDYARDIRFDTEGIEQALRSVDPSDPEAMQQAMAGSLFAPEPSTAQRAALTRLETYLALVEGWVDTVAGRACAQHLPNAQALAETVRRRRATGGPAEKVFASLVGLELRPRRLRDAANLWAALEAEAGQDARDAAWAHPDVAPRAADLDDPLGFVQRITHRDTDDTSMDEELERLLNNEKP</sequence>
<reference evidence="2" key="1">
    <citation type="submission" date="2022-06" db="EMBL/GenBank/DDBJ databases">
        <title>Ornithinimicrobium JY.X270.</title>
        <authorList>
            <person name="Huang Y."/>
        </authorList>
    </citation>
    <scope>NUCLEOTIDE SEQUENCE</scope>
    <source>
        <strain evidence="2">JY.X270</strain>
    </source>
</reference>
<feature type="region of interest" description="Disordered" evidence="1">
    <location>
        <begin position="1"/>
        <end position="64"/>
    </location>
</feature>
<dbReference type="InterPro" id="IPR018766">
    <property type="entry name" value="Zinicin_2"/>
</dbReference>
<keyword evidence="2" id="KW-0378">Hydrolase</keyword>
<protein>
    <submittedName>
        <fullName evidence="2">Zinc-dependent metalloprotease</fullName>
    </submittedName>
</protein>
<proteinExistence type="predicted"/>
<name>A0ABY4YK13_9MICO</name>
<evidence type="ECO:0000313" key="3">
    <source>
        <dbReference type="Proteomes" id="UP001056535"/>
    </source>
</evidence>
<feature type="compositionally biased region" description="Basic and acidic residues" evidence="1">
    <location>
        <begin position="1"/>
        <end position="12"/>
    </location>
</feature>
<dbReference type="RefSeq" id="WP_252621958.1">
    <property type="nucleotide sequence ID" value="NZ_CP099490.1"/>
</dbReference>
<accession>A0ABY4YK13</accession>
<dbReference type="PANTHER" id="PTHR39420">
    <property type="match status" value="1"/>
</dbReference>
<keyword evidence="2" id="KW-0482">Metalloprotease</keyword>
<dbReference type="Pfam" id="PF10103">
    <property type="entry name" value="Zincin_2"/>
    <property type="match status" value="1"/>
</dbReference>
<evidence type="ECO:0000256" key="1">
    <source>
        <dbReference type="SAM" id="MobiDB-lite"/>
    </source>
</evidence>
<dbReference type="EMBL" id="CP099490">
    <property type="protein sequence ID" value="USQ77141.1"/>
    <property type="molecule type" value="Genomic_DNA"/>
</dbReference>
<dbReference type="SUPFAM" id="SSF55486">
    <property type="entry name" value="Metalloproteases ('zincins'), catalytic domain"/>
    <property type="match status" value="1"/>
</dbReference>